<feature type="chain" id="PRO_5047439787" evidence="2">
    <location>
        <begin position="29"/>
        <end position="698"/>
    </location>
</feature>
<evidence type="ECO:0000313" key="3">
    <source>
        <dbReference type="EMBL" id="CAK0878653.1"/>
    </source>
</evidence>
<feature type="region of interest" description="Disordered" evidence="1">
    <location>
        <begin position="648"/>
        <end position="698"/>
    </location>
</feature>
<feature type="region of interest" description="Disordered" evidence="1">
    <location>
        <begin position="556"/>
        <end position="575"/>
    </location>
</feature>
<sequence>MGAWTVSLANPTKWLVVLFCRSIPTVVAIGTQMRTNISSESATSWTLLLSSTLGNTNIGDFSWGSTYGSESSYTWSDYRIGYTGSQLQSIGMTGMRITTASGYAVEHYWTLSTSGFDNTCTSCNCGGNSLGSNYYWHGGRGGCYGSSHFGLKREADVHSACNAGGWEYGNAWGHFHRTHVNTGVYFFGDSCINENEWGERYYFWGALTLWQVRYRTRRAPQIFQLGGSMSRDGRLGTATRAPPEAGASGPLVATARAAVRAELGELAAALVGLERPDGHPATPRSRLMDSTRAIVRLWRQFAPASSEAQGGDGVIAADRVKEVLGGQLQNKVSALNGHSVDEVVQIYMQPDSTGVVGFLQFWRGMEEILRACGTQRSLLSPAQEDALAGFRRIRQCVLDWGAKEGVPTEQCTIQVEDLRYFIERSMGELGPDGQHFWRTRAEGLPVDEAVSGEEVAAALLVWLEHLLDEDDLEATNLDRTDMQSGRSRSSGSSSVDEPQFFEDDAISPVRSSARTAAPGLPPRSPDDSHSLLFSARTGTAQTPLTAAFAVGEGVRMEQQPPATPLGPPPRRSVQAPLRNSLGVDLRADSAAGRASLESRRPSSGGVGDLARRRAGTTPLEAALAAIVGRDDRRPASPTKAQAAEWREAIEFQAGASRPPPHPRERQSLPCRTCCTRGELPGMRSPSRGLGDANLALGS</sequence>
<evidence type="ECO:0000313" key="4">
    <source>
        <dbReference type="Proteomes" id="UP001189429"/>
    </source>
</evidence>
<keyword evidence="2" id="KW-0732">Signal</keyword>
<comment type="caution">
    <text evidence="3">The sequence shown here is derived from an EMBL/GenBank/DDBJ whole genome shotgun (WGS) entry which is preliminary data.</text>
</comment>
<evidence type="ECO:0000256" key="1">
    <source>
        <dbReference type="SAM" id="MobiDB-lite"/>
    </source>
</evidence>
<reference evidence="3" key="1">
    <citation type="submission" date="2023-10" db="EMBL/GenBank/DDBJ databases">
        <authorList>
            <person name="Chen Y."/>
            <person name="Shah S."/>
            <person name="Dougan E. K."/>
            <person name="Thang M."/>
            <person name="Chan C."/>
        </authorList>
    </citation>
    <scope>NUCLEOTIDE SEQUENCE [LARGE SCALE GENOMIC DNA]</scope>
</reference>
<feature type="signal peptide" evidence="2">
    <location>
        <begin position="1"/>
        <end position="28"/>
    </location>
</feature>
<keyword evidence="4" id="KW-1185">Reference proteome</keyword>
<feature type="region of interest" description="Disordered" evidence="1">
    <location>
        <begin position="474"/>
        <end position="531"/>
    </location>
</feature>
<accession>A0ABN9VZJ0</accession>
<feature type="compositionally biased region" description="Low complexity" evidence="1">
    <location>
        <begin position="484"/>
        <end position="494"/>
    </location>
</feature>
<dbReference type="Proteomes" id="UP001189429">
    <property type="component" value="Unassembled WGS sequence"/>
</dbReference>
<proteinExistence type="predicted"/>
<protein>
    <submittedName>
        <fullName evidence="3">Uncharacterized protein</fullName>
    </submittedName>
</protein>
<feature type="compositionally biased region" description="Pro residues" evidence="1">
    <location>
        <begin position="561"/>
        <end position="570"/>
    </location>
</feature>
<evidence type="ECO:0000256" key="2">
    <source>
        <dbReference type="SAM" id="SignalP"/>
    </source>
</evidence>
<name>A0ABN9VZJ0_9DINO</name>
<feature type="region of interest" description="Disordered" evidence="1">
    <location>
        <begin position="590"/>
        <end position="614"/>
    </location>
</feature>
<organism evidence="3 4">
    <name type="scientific">Prorocentrum cordatum</name>
    <dbReference type="NCBI Taxonomy" id="2364126"/>
    <lineage>
        <taxon>Eukaryota</taxon>
        <taxon>Sar</taxon>
        <taxon>Alveolata</taxon>
        <taxon>Dinophyceae</taxon>
        <taxon>Prorocentrales</taxon>
        <taxon>Prorocentraceae</taxon>
        <taxon>Prorocentrum</taxon>
    </lineage>
</organism>
<dbReference type="EMBL" id="CAUYUJ010017871">
    <property type="protein sequence ID" value="CAK0878653.1"/>
    <property type="molecule type" value="Genomic_DNA"/>
</dbReference>
<gene>
    <name evidence="3" type="ORF">PCOR1329_LOCUS62350</name>
</gene>